<dbReference type="InterPro" id="IPR011551">
    <property type="entry name" value="NTP_PyrPHydrolase_MazG"/>
</dbReference>
<sequence>MAAKIIVVGLGSGDEKQLTLGIVDILKEAKKLYLRTEEHPVTRWLREQQIGFDTFDSVYEQFDDFTEVYEEICHRLMEEAEHSSDAVVYAVPGHPSVAETTVMLLREQCGHKRIELDIQGGESFLDQVFLRLGLDPVNGFQLLDAGRMHHNQLNPRLHTIVTQVYDTFTASDVKLTLMNIYPDSMEVTVAHSLGIQGEEKMERVPLYEIDRLQYGNRSLIWIPKQEEDEVLNRTFDQLVDIVRVLRSPEGCPWDREQTHQSLRKYLIEETYEVIETIDDDDPAAMEEELGDVLLQVMLHAQIESEEGGFDVWDVIRTLNEKLIRRHPHVFGARSAKNVEEALTNWDEMKKKEKEGKAAESKATSLLDSVPRGLPALMKAVEYQKKAAKVGFDWERLEDVLDKLSEEVQELEEAHRSGEAQHAAEELGDVLFAAVNAARFLKIDPEAALNQTNRKFKHRFGYIEEQLRLKNKDLENTGLEEMENLWQQAKKYEF</sequence>
<dbReference type="InterPro" id="IPR014777">
    <property type="entry name" value="4pyrrole_Mease_sub1"/>
</dbReference>
<dbReference type="InterPro" id="IPR035996">
    <property type="entry name" value="4pyrrol_Methylase_sf"/>
</dbReference>
<dbReference type="NCBIfam" id="TIGR00444">
    <property type="entry name" value="mazG"/>
    <property type="match status" value="1"/>
</dbReference>
<evidence type="ECO:0000259" key="2">
    <source>
        <dbReference type="Pfam" id="PF00590"/>
    </source>
</evidence>
<dbReference type="RefSeq" id="WP_379894674.1">
    <property type="nucleotide sequence ID" value="NZ_CBCSCT010000047.1"/>
</dbReference>
<dbReference type="CDD" id="cd11723">
    <property type="entry name" value="YabN_N_like"/>
    <property type="match status" value="1"/>
</dbReference>
<organism evidence="4 5">
    <name type="scientific">Marinicrinis lubricantis</name>
    <dbReference type="NCBI Taxonomy" id="2086470"/>
    <lineage>
        <taxon>Bacteria</taxon>
        <taxon>Bacillati</taxon>
        <taxon>Bacillota</taxon>
        <taxon>Bacilli</taxon>
        <taxon>Bacillales</taxon>
        <taxon>Paenibacillaceae</taxon>
    </lineage>
</organism>
<evidence type="ECO:0000313" key="4">
    <source>
        <dbReference type="EMBL" id="MFC5987315.1"/>
    </source>
</evidence>
<feature type="domain" description="NTP pyrophosphohydrolase MazG-like" evidence="3">
    <location>
        <begin position="257"/>
        <end position="330"/>
    </location>
</feature>
<dbReference type="SUPFAM" id="SSF101386">
    <property type="entry name" value="all-alpha NTP pyrophosphatases"/>
    <property type="match status" value="2"/>
</dbReference>
<reference evidence="5" key="1">
    <citation type="journal article" date="2019" name="Int. J. Syst. Evol. Microbiol.">
        <title>The Global Catalogue of Microorganisms (GCM) 10K type strain sequencing project: providing services to taxonomists for standard genome sequencing and annotation.</title>
        <authorList>
            <consortium name="The Broad Institute Genomics Platform"/>
            <consortium name="The Broad Institute Genome Sequencing Center for Infectious Disease"/>
            <person name="Wu L."/>
            <person name="Ma J."/>
        </authorList>
    </citation>
    <scope>NUCLEOTIDE SEQUENCE [LARGE SCALE GENOMIC DNA]</scope>
    <source>
        <strain evidence="5">CCM 8749</strain>
    </source>
</reference>
<evidence type="ECO:0000313" key="5">
    <source>
        <dbReference type="Proteomes" id="UP001596250"/>
    </source>
</evidence>
<keyword evidence="4" id="KW-0378">Hydrolase</keyword>
<dbReference type="InterPro" id="IPR000878">
    <property type="entry name" value="4pyrrol_Mease"/>
</dbReference>
<evidence type="ECO:0000259" key="3">
    <source>
        <dbReference type="Pfam" id="PF03819"/>
    </source>
</evidence>
<comment type="caution">
    <text evidence="4">The sequence shown here is derived from an EMBL/GenBank/DDBJ whole genome shotgun (WGS) entry which is preliminary data.</text>
</comment>
<feature type="domain" description="Tetrapyrrole methylase" evidence="2">
    <location>
        <begin position="4"/>
        <end position="209"/>
    </location>
</feature>
<dbReference type="CDD" id="cd11529">
    <property type="entry name" value="NTP-PPase_MazG_Cterm"/>
    <property type="match status" value="1"/>
</dbReference>
<name>A0ABW1IQC4_9BACL</name>
<dbReference type="InterPro" id="IPR035013">
    <property type="entry name" value="YabN_N"/>
</dbReference>
<dbReference type="CDD" id="cd11528">
    <property type="entry name" value="NTP-PPase_MazG_Nterm"/>
    <property type="match status" value="1"/>
</dbReference>
<dbReference type="InterPro" id="IPR024180">
    <property type="entry name" value="Tetrapyrrole_Mease/MazG_pred"/>
</dbReference>
<keyword evidence="1" id="KW-0175">Coiled coil</keyword>
<dbReference type="InterPro" id="IPR004518">
    <property type="entry name" value="MazG-like_dom"/>
</dbReference>
<dbReference type="EMBL" id="JBHSQV010000158">
    <property type="protein sequence ID" value="MFC5987315.1"/>
    <property type="molecule type" value="Genomic_DNA"/>
</dbReference>
<protein>
    <submittedName>
        <fullName evidence="4">Nucleoside triphosphate pyrophosphohydrolase</fullName>
        <ecNumber evidence="4">3.6.1.9</ecNumber>
    </submittedName>
</protein>
<dbReference type="InterPro" id="IPR048011">
    <property type="entry name" value="NTP-PPase_MazG-like_C"/>
</dbReference>
<dbReference type="Gene3D" id="1.10.287.1080">
    <property type="entry name" value="MazG-like"/>
    <property type="match status" value="2"/>
</dbReference>
<dbReference type="GO" id="GO:0047429">
    <property type="term" value="F:nucleoside triphosphate diphosphatase activity"/>
    <property type="evidence" value="ECO:0007669"/>
    <property type="project" value="UniProtKB-EC"/>
</dbReference>
<dbReference type="SUPFAM" id="SSF53790">
    <property type="entry name" value="Tetrapyrrole methylase"/>
    <property type="match status" value="1"/>
</dbReference>
<keyword evidence="5" id="KW-1185">Reference proteome</keyword>
<feature type="coiled-coil region" evidence="1">
    <location>
        <begin position="393"/>
        <end position="420"/>
    </location>
</feature>
<evidence type="ECO:0000256" key="1">
    <source>
        <dbReference type="SAM" id="Coils"/>
    </source>
</evidence>
<dbReference type="Pfam" id="PF00590">
    <property type="entry name" value="TP_methylase"/>
    <property type="match status" value="1"/>
</dbReference>
<dbReference type="EC" id="3.6.1.9" evidence="4"/>
<dbReference type="Proteomes" id="UP001596250">
    <property type="component" value="Unassembled WGS sequence"/>
</dbReference>
<dbReference type="PIRSF" id="PIRSF002845">
    <property type="entry name" value="Ttrprl_mtas_MazG"/>
    <property type="match status" value="1"/>
</dbReference>
<dbReference type="Pfam" id="PF03819">
    <property type="entry name" value="MazG"/>
    <property type="match status" value="2"/>
</dbReference>
<gene>
    <name evidence="4" type="primary">mazG</name>
    <name evidence="4" type="ORF">ACFPXP_12960</name>
</gene>
<dbReference type="PANTHER" id="PTHR30522:SF0">
    <property type="entry name" value="NUCLEOSIDE TRIPHOSPHATE PYROPHOSPHOHYDROLASE"/>
    <property type="match status" value="1"/>
</dbReference>
<accession>A0ABW1IQC4</accession>
<dbReference type="InterPro" id="IPR048015">
    <property type="entry name" value="NTP-PPase_MazG-like_N"/>
</dbReference>
<feature type="domain" description="NTP pyrophosphohydrolase MazG-like" evidence="3">
    <location>
        <begin position="398"/>
        <end position="458"/>
    </location>
</feature>
<dbReference type="PANTHER" id="PTHR30522">
    <property type="entry name" value="NUCLEOSIDE TRIPHOSPHATE PYROPHOSPHOHYDROLASE"/>
    <property type="match status" value="1"/>
</dbReference>
<dbReference type="NCBIfam" id="NF007113">
    <property type="entry name" value="PRK09562.1"/>
    <property type="match status" value="1"/>
</dbReference>
<proteinExistence type="predicted"/>
<dbReference type="Gene3D" id="3.40.1010.10">
    <property type="entry name" value="Cobalt-precorrin-4 Transmethylase, Domain 1"/>
    <property type="match status" value="1"/>
</dbReference>